<keyword evidence="2" id="KW-1185">Reference proteome</keyword>
<dbReference type="RefSeq" id="WP_209145584.1">
    <property type="nucleotide sequence ID" value="NZ_JAGHKP010000002.1"/>
</dbReference>
<dbReference type="Proteomes" id="UP000679126">
    <property type="component" value="Unassembled WGS sequence"/>
</dbReference>
<name>A0ABS3YD52_9BACT</name>
<evidence type="ECO:0000313" key="2">
    <source>
        <dbReference type="Proteomes" id="UP000679126"/>
    </source>
</evidence>
<proteinExistence type="predicted"/>
<evidence type="ECO:0000313" key="1">
    <source>
        <dbReference type="EMBL" id="MBO9152598.1"/>
    </source>
</evidence>
<gene>
    <name evidence="1" type="ORF">J7I43_10280</name>
</gene>
<organism evidence="1 2">
    <name type="scientific">Chitinophaga chungangae</name>
    <dbReference type="NCBI Taxonomy" id="2821488"/>
    <lineage>
        <taxon>Bacteria</taxon>
        <taxon>Pseudomonadati</taxon>
        <taxon>Bacteroidota</taxon>
        <taxon>Chitinophagia</taxon>
        <taxon>Chitinophagales</taxon>
        <taxon>Chitinophagaceae</taxon>
        <taxon>Chitinophaga</taxon>
    </lineage>
</organism>
<evidence type="ECO:0008006" key="3">
    <source>
        <dbReference type="Google" id="ProtNLM"/>
    </source>
</evidence>
<reference evidence="2" key="1">
    <citation type="submission" date="2021-03" db="EMBL/GenBank/DDBJ databases">
        <title>Assistant Professor.</title>
        <authorList>
            <person name="Huq M.A."/>
        </authorList>
    </citation>
    <scope>NUCLEOTIDE SEQUENCE [LARGE SCALE GENOMIC DNA]</scope>
    <source>
        <strain evidence="2">MAH-28</strain>
    </source>
</reference>
<comment type="caution">
    <text evidence="1">The sequence shown here is derived from an EMBL/GenBank/DDBJ whole genome shotgun (WGS) entry which is preliminary data.</text>
</comment>
<sequence length="556" mass="63134">MKKFWKIILTVAAILAAIVLGTAWYLNNHWKGIMDKQLRRYVSEGSDSLYTLAYGDISLNLLTGSVSIKNVALLPDSAVYNRLVAESRAPQMIYNAKMSYVRVSGLKIWKYFIGKEVDASGFTMEDPEITVVQDLRSRDTTPQKSFYAAMNQLIHNFRIGRIDLANTRLSYVQIREDSSRKITKLDNLDVRLRDLQIDSMTEKDLSRVLYAQNFDVSLEKWDYRTPDSLYWLHVNNISYNAIEKALSVENVQLEPRYKKADFDKKIVTQNDRFELAFNHIKAEGVTLQNLLRQTIFIRTASIDGGELHAYRNRALPYPPGDKYGGFPNQLLDKLQLPLTIDTLKAQGVHISYTELHPQTGEAGRIEFHQAGGTFTNITNQDSLIERNHHCIADLHAVLMRTGKLRARFDFELGSKTGVFGVSGQLRGMDGREMNPATRPLGEVAIRSANIREMDFNLKGNERSCSGTLRLLYSDLKIDFLKDMENAKGKKRKKGLVSFIANLMALHNENPPPDGPVRIAKPRFTRDPKKSFFNLVWKTIFTGIKETVLTDAAAGLM</sequence>
<dbReference type="EMBL" id="JAGHKP010000002">
    <property type="protein sequence ID" value="MBO9152598.1"/>
    <property type="molecule type" value="Genomic_DNA"/>
</dbReference>
<protein>
    <recommendedName>
        <fullName evidence="3">DUF748 domain-containing protein</fullName>
    </recommendedName>
</protein>
<accession>A0ABS3YD52</accession>